<dbReference type="Pfam" id="PF23351">
    <property type="entry name" value="BBS2_CtH"/>
    <property type="match status" value="1"/>
</dbReference>
<evidence type="ECO:0000259" key="8">
    <source>
        <dbReference type="Pfam" id="PF14781"/>
    </source>
</evidence>
<dbReference type="FunFam" id="2.130.10.10:FF:000967">
    <property type="entry name" value="Bardet-Biedl syndrome 2 protein homolog"/>
    <property type="match status" value="1"/>
</dbReference>
<sequence>MLVPIFTLKLNHKITPRTVSLGKFDGIHPSLACGTIGGKVLIHSPHLKTTRQQTDGFGRTPEVSDISLLNINQQVISLATGRLDPEVPCDSLLVGTATNLMAYDVDNNTDLFYKEVPDGANAIVVGKLGGIETPMAIVGGNCSIQGFNRKGEEAFWTVTGDNICSLELVNFSGGGQNELVVGSEDFDIRVFREDEIIAEMTETEAITSLCRMHDTHFGYALANGTVGVYDRTTRYWRIKSKNHAVTIMGYDLDNDGVEELITGWSNGKIDARSDRTGEVIFKDNFSQTVAGIVKGDYQMSSSSTQEQLICVSVDGEVRGYNPAQAGVTGNLMDTNVEQDTIRELSQRKQNLLLELKNYEENAKAGMAPELASGLSSSVIAASGATGGGARGATTLSASSSVIGVGGRPGVSSGGDSSTGDAGSIRSTETVTSYKVGGAIGEYEKAAMGMIPANTQLQTTLSVNSGDGTKPPRVELSISTTNDTIIRAVLIFAEGIFDGESHVVHPSPSALSGSLKVAIIPPKDIPVDLHIKALVGHKSSTQFHVFELTRQLPRFSMYSLCQEVPEPRSSVTMQLNERVQRVFMWLNQSFLLHDDLTVDTEVKVCFMSLRGSGPLIIRMDQMGQFTIRTDDMDLAGDVIQSLAQFMNLDDLLTTADFPMEIETLKQILVKVDEFHRVRQKLTAEMADHSNLIRSMVVRAEDARLMGDMRNMRKRYVELFDLNRDLINGYTIRCNNHQELLACLKLVNQTIQRAGRLRVGHYKTLVINACRGAIKSNNTSSLFKIIQTGQA</sequence>
<feature type="domain" description="Ciliary BBSome complex subunit 2 N-terminal" evidence="8">
    <location>
        <begin position="21"/>
        <end position="126"/>
    </location>
</feature>
<dbReference type="Proteomes" id="UP000245119">
    <property type="component" value="Linkage Group LG3"/>
</dbReference>
<dbReference type="AlphaFoldDB" id="A0A2T7PKA5"/>
<dbReference type="InterPro" id="IPR029333">
    <property type="entry name" value="BBS2_GAE_dom"/>
</dbReference>
<proteinExistence type="predicted"/>
<gene>
    <name evidence="14" type="ORF">C0Q70_05099</name>
</gene>
<dbReference type="GO" id="GO:0034464">
    <property type="term" value="C:BBSome"/>
    <property type="evidence" value="ECO:0007669"/>
    <property type="project" value="InterPro"/>
</dbReference>
<accession>A0A2T7PKA5</accession>
<feature type="compositionally biased region" description="Low complexity" evidence="7">
    <location>
        <begin position="413"/>
        <end position="423"/>
    </location>
</feature>
<evidence type="ECO:0000259" key="13">
    <source>
        <dbReference type="Pfam" id="PF23353"/>
    </source>
</evidence>
<evidence type="ECO:0000313" key="15">
    <source>
        <dbReference type="Proteomes" id="UP000245119"/>
    </source>
</evidence>
<evidence type="ECO:0000256" key="7">
    <source>
        <dbReference type="SAM" id="MobiDB-lite"/>
    </source>
</evidence>
<evidence type="ECO:0000256" key="2">
    <source>
        <dbReference type="ARBA" id="ARBA00004245"/>
    </source>
</evidence>
<feature type="domain" description="BBS2 platform" evidence="11">
    <location>
        <begin position="563"/>
        <end position="645"/>
    </location>
</feature>
<feature type="domain" description="BBS2 C-terminal helix bundle" evidence="12">
    <location>
        <begin position="760"/>
        <end position="785"/>
    </location>
</feature>
<keyword evidence="15" id="KW-1185">Reference proteome</keyword>
<dbReference type="InterPro" id="IPR055381">
    <property type="entry name" value="BBS2_CtH_dom"/>
</dbReference>
<name>A0A2T7PKA5_POMCA</name>
<dbReference type="InterPro" id="IPR015943">
    <property type="entry name" value="WD40/YVTN_repeat-like_dom_sf"/>
</dbReference>
<dbReference type="OrthoDB" id="2120021at2759"/>
<dbReference type="PANTHER" id="PTHR32465:SF0">
    <property type="entry name" value="BARDET-BIEDL SYNDROME 2 PROTEIN"/>
    <property type="match status" value="1"/>
</dbReference>
<keyword evidence="4" id="KW-0969">Cilium</keyword>
<organism evidence="14 15">
    <name type="scientific">Pomacea canaliculata</name>
    <name type="common">Golden apple snail</name>
    <dbReference type="NCBI Taxonomy" id="400727"/>
    <lineage>
        <taxon>Eukaryota</taxon>
        <taxon>Metazoa</taxon>
        <taxon>Spiralia</taxon>
        <taxon>Lophotrochozoa</taxon>
        <taxon>Mollusca</taxon>
        <taxon>Gastropoda</taxon>
        <taxon>Caenogastropoda</taxon>
        <taxon>Architaenioglossa</taxon>
        <taxon>Ampullarioidea</taxon>
        <taxon>Ampullariidae</taxon>
        <taxon>Pomacea</taxon>
    </lineage>
</organism>
<evidence type="ECO:0000259" key="11">
    <source>
        <dbReference type="Pfam" id="PF23350"/>
    </source>
</evidence>
<dbReference type="PIRSF" id="PIRSF013684">
    <property type="entry name" value="BBS2"/>
    <property type="match status" value="1"/>
</dbReference>
<dbReference type="OMA" id="MSDGANC"/>
<protein>
    <recommendedName>
        <fullName evidence="16">Bardet-Biedl syndrome 2 protein homolog</fullName>
    </recommendedName>
</protein>
<dbReference type="Gene3D" id="2.130.10.10">
    <property type="entry name" value="YVTN repeat-like/Quinoprotein amine dehydrogenase"/>
    <property type="match status" value="1"/>
</dbReference>
<keyword evidence="5" id="KW-0206">Cytoskeleton</keyword>
<evidence type="ECO:0000256" key="5">
    <source>
        <dbReference type="ARBA" id="ARBA00023212"/>
    </source>
</evidence>
<dbReference type="InterPro" id="IPR029430">
    <property type="entry name" value="BBS2_N"/>
</dbReference>
<keyword evidence="6" id="KW-0966">Cell projection</keyword>
<dbReference type="PANTHER" id="PTHR32465">
    <property type="entry name" value="BARDET-BIEDL SYNDROME 2 PROTEIN"/>
    <property type="match status" value="1"/>
</dbReference>
<feature type="domain" description="BBS2 hairpin" evidence="13">
    <location>
        <begin position="657"/>
        <end position="754"/>
    </location>
</feature>
<dbReference type="Pfam" id="PF14781">
    <property type="entry name" value="BBS2_N"/>
    <property type="match status" value="1"/>
</dbReference>
<evidence type="ECO:0000313" key="14">
    <source>
        <dbReference type="EMBL" id="PVD33838.1"/>
    </source>
</evidence>
<dbReference type="EMBL" id="PZQS01000003">
    <property type="protein sequence ID" value="PVD33838.1"/>
    <property type="molecule type" value="Genomic_DNA"/>
</dbReference>
<dbReference type="InterPro" id="IPR029429">
    <property type="entry name" value="BBS2_Mid"/>
</dbReference>
<evidence type="ECO:0000256" key="3">
    <source>
        <dbReference type="ARBA" id="ARBA00022490"/>
    </source>
</evidence>
<feature type="compositionally biased region" description="Gly residues" evidence="7">
    <location>
        <begin position="403"/>
        <end position="412"/>
    </location>
</feature>
<keyword evidence="3" id="KW-0963">Cytoplasm</keyword>
<evidence type="ECO:0000259" key="9">
    <source>
        <dbReference type="Pfam" id="PF14782"/>
    </source>
</evidence>
<dbReference type="InterPro" id="IPR016616">
    <property type="entry name" value="Bardet-Biedl_syndrome_2_prot"/>
</dbReference>
<dbReference type="GO" id="GO:0031514">
    <property type="term" value="C:motile cilium"/>
    <property type="evidence" value="ECO:0007669"/>
    <property type="project" value="TreeGrafter"/>
</dbReference>
<dbReference type="InterPro" id="IPR055380">
    <property type="entry name" value="BBS2_hp_dom"/>
</dbReference>
<dbReference type="Pfam" id="PF14782">
    <property type="entry name" value="BBS2_GAE"/>
    <property type="match status" value="1"/>
</dbReference>
<dbReference type="Pfam" id="PF14783">
    <property type="entry name" value="BBS2_Mid"/>
    <property type="match status" value="1"/>
</dbReference>
<evidence type="ECO:0000256" key="6">
    <source>
        <dbReference type="ARBA" id="ARBA00023273"/>
    </source>
</evidence>
<dbReference type="Pfam" id="PF23353">
    <property type="entry name" value="BBS2_hp"/>
    <property type="match status" value="1"/>
</dbReference>
<reference evidence="14 15" key="1">
    <citation type="submission" date="2018-04" db="EMBL/GenBank/DDBJ databases">
        <title>The genome of golden apple snail Pomacea canaliculata provides insight into stress tolerance and invasive adaptation.</title>
        <authorList>
            <person name="Liu C."/>
            <person name="Liu B."/>
            <person name="Ren Y."/>
            <person name="Zhang Y."/>
            <person name="Wang H."/>
            <person name="Li S."/>
            <person name="Jiang F."/>
            <person name="Yin L."/>
            <person name="Zhang G."/>
            <person name="Qian W."/>
            <person name="Fan W."/>
        </authorList>
    </citation>
    <scope>NUCLEOTIDE SEQUENCE [LARGE SCALE GENOMIC DNA]</scope>
    <source>
        <strain evidence="14">SZHN2017</strain>
        <tissue evidence="14">Muscle</tissue>
    </source>
</reference>
<dbReference type="InterPro" id="IPR055379">
    <property type="entry name" value="BBS2_pf_dom"/>
</dbReference>
<dbReference type="InterPro" id="IPR036322">
    <property type="entry name" value="WD40_repeat_dom_sf"/>
</dbReference>
<dbReference type="STRING" id="400727.A0A2T7PKA5"/>
<dbReference type="GO" id="GO:0036064">
    <property type="term" value="C:ciliary basal body"/>
    <property type="evidence" value="ECO:0007669"/>
    <property type="project" value="TreeGrafter"/>
</dbReference>
<feature type="domain" description="BBS2 GAE" evidence="9">
    <location>
        <begin position="472"/>
        <end position="554"/>
    </location>
</feature>
<dbReference type="SUPFAM" id="SSF50978">
    <property type="entry name" value="WD40 repeat-like"/>
    <property type="match status" value="1"/>
</dbReference>
<feature type="domain" description="Ciliary BBSome complex subunit 2 middle region" evidence="10">
    <location>
        <begin position="165"/>
        <end position="272"/>
    </location>
</feature>
<dbReference type="Pfam" id="PF23350">
    <property type="entry name" value="BBS2_pf"/>
    <property type="match status" value="1"/>
</dbReference>
<dbReference type="GO" id="GO:1905515">
    <property type="term" value="P:non-motile cilium assembly"/>
    <property type="evidence" value="ECO:0007669"/>
    <property type="project" value="InterPro"/>
</dbReference>
<evidence type="ECO:0000256" key="4">
    <source>
        <dbReference type="ARBA" id="ARBA00023069"/>
    </source>
</evidence>
<evidence type="ECO:0008006" key="16">
    <source>
        <dbReference type="Google" id="ProtNLM"/>
    </source>
</evidence>
<comment type="subcellular location">
    <subcellularLocation>
        <location evidence="1">Cell projection</location>
        <location evidence="1">Cilium</location>
    </subcellularLocation>
    <subcellularLocation>
        <location evidence="2">Cytoplasm</location>
        <location evidence="2">Cytoskeleton</location>
    </subcellularLocation>
</comment>
<feature type="region of interest" description="Disordered" evidence="7">
    <location>
        <begin position="403"/>
        <end position="427"/>
    </location>
</feature>
<comment type="caution">
    <text evidence="14">The sequence shown here is derived from an EMBL/GenBank/DDBJ whole genome shotgun (WGS) entry which is preliminary data.</text>
</comment>
<dbReference type="GO" id="GO:0016020">
    <property type="term" value="C:membrane"/>
    <property type="evidence" value="ECO:0007669"/>
    <property type="project" value="TreeGrafter"/>
</dbReference>
<dbReference type="GO" id="GO:0043005">
    <property type="term" value="C:neuron projection"/>
    <property type="evidence" value="ECO:0007669"/>
    <property type="project" value="TreeGrafter"/>
</dbReference>
<evidence type="ECO:0000256" key="1">
    <source>
        <dbReference type="ARBA" id="ARBA00004138"/>
    </source>
</evidence>
<evidence type="ECO:0000259" key="10">
    <source>
        <dbReference type="Pfam" id="PF14783"/>
    </source>
</evidence>
<evidence type="ECO:0000259" key="12">
    <source>
        <dbReference type="Pfam" id="PF23351"/>
    </source>
</evidence>